<name>D2VA15_NAEGR</name>
<evidence type="ECO:0000259" key="2">
    <source>
        <dbReference type="Pfam" id="PF01156"/>
    </source>
</evidence>
<evidence type="ECO:0000256" key="1">
    <source>
        <dbReference type="ARBA" id="ARBA00009176"/>
    </source>
</evidence>
<dbReference type="InterPro" id="IPR001910">
    <property type="entry name" value="Inosine/uridine_hydrolase_dom"/>
</dbReference>
<dbReference type="Proteomes" id="UP000006671">
    <property type="component" value="Unassembled WGS sequence"/>
</dbReference>
<sequence>MIPCIIDMETGDPDDFFNMVFLVCHPEIDIQCITIAPGSKSQIAFVKCFLSELVVECKKQEADLESGLDMNSIIERLSKIKVGAFNPHHKKDCLSGFLAKLYPNYVKFMEEEESIGDGLGYDLMSECWRVHGTKLLFVTGAPLSNLGTFIKNNQDEFNEEEKRIGLCVIQGGYAGPNVVPEPFRLKKFKNEEMVSTYNFGGNVPAAKMVLNSKWIDRRILVSKNVCHGVIYGPKRHTSLESQIEKYSNLKNKTPSQVLALIGLRIIYRGMAKYLEKNAEGKKFHDVLAGAVAIKTSICQFKRVEVIESKNKWGSKESLDSNTFISISANQDAFFSLLEMQDYFQNDENLSDTANLLNEEK</sequence>
<dbReference type="GeneID" id="8851400"/>
<dbReference type="EMBL" id="GG738859">
    <property type="protein sequence ID" value="EFC46350.1"/>
    <property type="molecule type" value="Genomic_DNA"/>
</dbReference>
<dbReference type="eggNOG" id="ENOG502STXE">
    <property type="taxonomic scope" value="Eukaryota"/>
</dbReference>
<reference evidence="3 4" key="1">
    <citation type="journal article" date="2010" name="Cell">
        <title>The genome of Naegleria gruberi illuminates early eukaryotic versatility.</title>
        <authorList>
            <person name="Fritz-Laylin L.K."/>
            <person name="Prochnik S.E."/>
            <person name="Ginger M.L."/>
            <person name="Dacks J.B."/>
            <person name="Carpenter M.L."/>
            <person name="Field M.C."/>
            <person name="Kuo A."/>
            <person name="Paredez A."/>
            <person name="Chapman J."/>
            <person name="Pham J."/>
            <person name="Shu S."/>
            <person name="Neupane R."/>
            <person name="Cipriano M."/>
            <person name="Mancuso J."/>
            <person name="Tu H."/>
            <person name="Salamov A."/>
            <person name="Lindquist E."/>
            <person name="Shapiro H."/>
            <person name="Lucas S."/>
            <person name="Grigoriev I.V."/>
            <person name="Cande W.Z."/>
            <person name="Fulton C."/>
            <person name="Rokhsar D.S."/>
            <person name="Dawson S.C."/>
        </authorList>
    </citation>
    <scope>NUCLEOTIDE SEQUENCE [LARGE SCALE GENOMIC DNA]</scope>
    <source>
        <strain evidence="3 4">NEG-M</strain>
    </source>
</reference>
<dbReference type="SUPFAM" id="SSF53590">
    <property type="entry name" value="Nucleoside hydrolase"/>
    <property type="match status" value="1"/>
</dbReference>
<evidence type="ECO:0000313" key="4">
    <source>
        <dbReference type="Proteomes" id="UP000006671"/>
    </source>
</evidence>
<evidence type="ECO:0000313" key="3">
    <source>
        <dbReference type="EMBL" id="EFC46350.1"/>
    </source>
</evidence>
<feature type="domain" description="Inosine/uridine-preferring nucleoside hydrolase" evidence="2">
    <location>
        <begin position="5"/>
        <end position="333"/>
    </location>
</feature>
<dbReference type="OMA" id="METGDPD"/>
<dbReference type="AlphaFoldDB" id="D2VA15"/>
<dbReference type="Pfam" id="PF01156">
    <property type="entry name" value="IU_nuc_hydro"/>
    <property type="match status" value="1"/>
</dbReference>
<dbReference type="OrthoDB" id="9980625at2759"/>
<keyword evidence="4" id="KW-1185">Reference proteome</keyword>
<dbReference type="Gene3D" id="3.90.245.10">
    <property type="entry name" value="Ribonucleoside hydrolase-like"/>
    <property type="match status" value="1"/>
</dbReference>
<dbReference type="VEuPathDB" id="AmoebaDB:NAEGRDRAFT_47856"/>
<comment type="similarity">
    <text evidence="1">Belongs to the IUNH family.</text>
</comment>
<accession>D2VA15</accession>
<protein>
    <submittedName>
        <fullName evidence="3">Predicted protein</fullName>
    </submittedName>
</protein>
<dbReference type="RefSeq" id="XP_002679094.1">
    <property type="nucleotide sequence ID" value="XM_002679048.1"/>
</dbReference>
<organism evidence="4">
    <name type="scientific">Naegleria gruberi</name>
    <name type="common">Amoeba</name>
    <dbReference type="NCBI Taxonomy" id="5762"/>
    <lineage>
        <taxon>Eukaryota</taxon>
        <taxon>Discoba</taxon>
        <taxon>Heterolobosea</taxon>
        <taxon>Tetramitia</taxon>
        <taxon>Eutetramitia</taxon>
        <taxon>Vahlkampfiidae</taxon>
        <taxon>Naegleria</taxon>
    </lineage>
</organism>
<dbReference type="GO" id="GO:0016799">
    <property type="term" value="F:hydrolase activity, hydrolyzing N-glycosyl compounds"/>
    <property type="evidence" value="ECO:0007669"/>
    <property type="project" value="InterPro"/>
</dbReference>
<proteinExistence type="inferred from homology"/>
<dbReference type="KEGG" id="ngr:NAEGRDRAFT_47856"/>
<dbReference type="InParanoid" id="D2VA15"/>
<gene>
    <name evidence="3" type="ORF">NAEGRDRAFT_47856</name>
</gene>
<dbReference type="InterPro" id="IPR036452">
    <property type="entry name" value="Ribo_hydro-like"/>
</dbReference>